<dbReference type="EMBL" id="FO203431">
    <property type="protein sequence ID" value="CCH89206.1"/>
    <property type="molecule type" value="Genomic_DNA"/>
</dbReference>
<accession>I4F0P3</accession>
<evidence type="ECO:0000313" key="3">
    <source>
        <dbReference type="Proteomes" id="UP000006461"/>
    </source>
</evidence>
<evidence type="ECO:0000313" key="2">
    <source>
        <dbReference type="EMBL" id="CCH89206.1"/>
    </source>
</evidence>
<feature type="region of interest" description="Disordered" evidence="1">
    <location>
        <begin position="1"/>
        <end position="37"/>
    </location>
</feature>
<name>I4F0P3_MODI5</name>
<dbReference type="KEGG" id="mmar:MODMU_3802"/>
<evidence type="ECO:0000256" key="1">
    <source>
        <dbReference type="SAM" id="MobiDB-lite"/>
    </source>
</evidence>
<gene>
    <name evidence="2" type="ordered locus">MODMU_3802</name>
</gene>
<reference evidence="2 3" key="1">
    <citation type="journal article" date="2012" name="J. Bacteriol.">
        <title>Genome Sequence of Radiation-Resistant Modestobacter marinus Strain BC501, a Representative Actinobacterium That Thrives on Calcareous Stone Surfaces.</title>
        <authorList>
            <person name="Normand P."/>
            <person name="Gury J."/>
            <person name="Pujic P."/>
            <person name="Chouaia B."/>
            <person name="Crotti E."/>
            <person name="Brusetti L."/>
            <person name="Daffonchio D."/>
            <person name="Vacherie B."/>
            <person name="Barbe V."/>
            <person name="Medigue C."/>
            <person name="Calteau A."/>
            <person name="Ghodhbane-Gtari F."/>
            <person name="Essoussi I."/>
            <person name="Nouioui I."/>
            <person name="Abbassi-Ghozzi I."/>
            <person name="Gtari M."/>
        </authorList>
    </citation>
    <scope>NUCLEOTIDE SEQUENCE [LARGE SCALE GENOMIC DNA]</scope>
    <source>
        <strain evidence="3">BC 501</strain>
    </source>
</reference>
<organism evidence="2 3">
    <name type="scientific">Modestobacter italicus (strain DSM 44449 / CECT 9708 / BC 501)</name>
    <dbReference type="NCBI Taxonomy" id="2732864"/>
    <lineage>
        <taxon>Bacteria</taxon>
        <taxon>Bacillati</taxon>
        <taxon>Actinomycetota</taxon>
        <taxon>Actinomycetes</taxon>
        <taxon>Geodermatophilales</taxon>
        <taxon>Geodermatophilaceae</taxon>
        <taxon>Modestobacter</taxon>
    </lineage>
</organism>
<dbReference type="Proteomes" id="UP000006461">
    <property type="component" value="Chromosome"/>
</dbReference>
<keyword evidence="3" id="KW-1185">Reference proteome</keyword>
<sequence length="79" mass="8528">MTHTPVRPSSLAQQDRSHRGKSDSLREPGATAKWSSAVSVPAALRPENGQVSVRPLTGGCGLPFRNHFLVTQSDTADFR</sequence>
<dbReference type="HOGENOM" id="CLU_2602155_0_0_11"/>
<proteinExistence type="predicted"/>
<dbReference type="AlphaFoldDB" id="I4F0P3"/>
<protein>
    <submittedName>
        <fullName evidence="2">Uncharacterized protein</fullName>
    </submittedName>
</protein>
<feature type="compositionally biased region" description="Basic and acidic residues" evidence="1">
    <location>
        <begin position="15"/>
        <end position="26"/>
    </location>
</feature>